<organism evidence="1 2">
    <name type="scientific">Leisingera caerulea</name>
    <name type="common">Phaeobacter caeruleus</name>
    <dbReference type="NCBI Taxonomy" id="506591"/>
    <lineage>
        <taxon>Bacteria</taxon>
        <taxon>Pseudomonadati</taxon>
        <taxon>Pseudomonadota</taxon>
        <taxon>Alphaproteobacteria</taxon>
        <taxon>Rhodobacterales</taxon>
        <taxon>Roseobacteraceae</taxon>
        <taxon>Leisingera</taxon>
    </lineage>
</organism>
<dbReference type="AlphaFoldDB" id="A0A9Q9M112"/>
<dbReference type="Pfam" id="PF03567">
    <property type="entry name" value="Sulfotransfer_2"/>
    <property type="match status" value="1"/>
</dbReference>
<dbReference type="Gene3D" id="3.40.50.300">
    <property type="entry name" value="P-loop containing nucleotide triphosphate hydrolases"/>
    <property type="match status" value="1"/>
</dbReference>
<gene>
    <name evidence="1" type="ORF">K3721_01140</name>
</gene>
<proteinExistence type="predicted"/>
<dbReference type="Proteomes" id="UP001058713">
    <property type="component" value="Chromosome"/>
</dbReference>
<sequence length="210" mass="23608">MGIELPDLTQLLPPGAGWDVLPFNFIHINKCGGTSVCKALGLPTHHLTAKIRRDQIGARNWQETPSFSMVRNPYSRLTSLYRYRVARNHPTMQGGQLGLNEWVQRAIGQHDPTLIGELIFVFAPCAAWLVDDQGKILVDLVIKLENIVEDWKKVEELIGLRVPLGHQNTTLRTDTNSETALNEKSVEIIKQRFKADFLLFGYDPDVIPGA</sequence>
<dbReference type="GO" id="GO:0008146">
    <property type="term" value="F:sulfotransferase activity"/>
    <property type="evidence" value="ECO:0007669"/>
    <property type="project" value="InterPro"/>
</dbReference>
<name>A0A9Q9M112_LEICA</name>
<dbReference type="GO" id="GO:0016020">
    <property type="term" value="C:membrane"/>
    <property type="evidence" value="ECO:0007669"/>
    <property type="project" value="InterPro"/>
</dbReference>
<dbReference type="EMBL" id="CP081070">
    <property type="protein sequence ID" value="UWQ54172.1"/>
    <property type="molecule type" value="Genomic_DNA"/>
</dbReference>
<evidence type="ECO:0000313" key="1">
    <source>
        <dbReference type="EMBL" id="UWQ54172.1"/>
    </source>
</evidence>
<accession>A0A9Q9M112</accession>
<dbReference type="KEGG" id="lcae:K3721_01140"/>
<evidence type="ECO:0000313" key="2">
    <source>
        <dbReference type="Proteomes" id="UP001058713"/>
    </source>
</evidence>
<dbReference type="InterPro" id="IPR005331">
    <property type="entry name" value="Sulfotransferase"/>
</dbReference>
<protein>
    <submittedName>
        <fullName evidence="1">Sulfotransferase family protein</fullName>
    </submittedName>
</protein>
<dbReference type="SUPFAM" id="SSF52540">
    <property type="entry name" value="P-loop containing nucleoside triphosphate hydrolases"/>
    <property type="match status" value="1"/>
</dbReference>
<dbReference type="RefSeq" id="WP_259971560.1">
    <property type="nucleotide sequence ID" value="NZ_CP081070.1"/>
</dbReference>
<dbReference type="InterPro" id="IPR027417">
    <property type="entry name" value="P-loop_NTPase"/>
</dbReference>
<reference evidence="1" key="1">
    <citation type="submission" date="2021-08" db="EMBL/GenBank/DDBJ databases">
        <authorList>
            <person name="Nwanade C."/>
            <person name="Wang M."/>
            <person name="Masoudi A."/>
            <person name="Yu Z."/>
            <person name="Liu J."/>
        </authorList>
    </citation>
    <scope>NUCLEOTIDE SEQUENCE</scope>
    <source>
        <strain evidence="1">S122</strain>
    </source>
</reference>